<evidence type="ECO:0000313" key="4">
    <source>
        <dbReference type="Proteomes" id="UP000786387"/>
    </source>
</evidence>
<keyword evidence="4" id="KW-1185">Reference proteome</keyword>
<feature type="compositionally biased region" description="Basic and acidic residues" evidence="1">
    <location>
        <begin position="65"/>
        <end position="85"/>
    </location>
</feature>
<organism evidence="3 4">
    <name type="scientific">Stutzerimonas azotifigens</name>
    <dbReference type="NCBI Taxonomy" id="291995"/>
    <lineage>
        <taxon>Bacteria</taxon>
        <taxon>Pseudomonadati</taxon>
        <taxon>Pseudomonadota</taxon>
        <taxon>Gammaproteobacteria</taxon>
        <taxon>Pseudomonadales</taxon>
        <taxon>Pseudomonadaceae</taxon>
        <taxon>Stutzerimonas</taxon>
    </lineage>
</organism>
<reference evidence="3 4" key="1">
    <citation type="submission" date="2020-02" db="EMBL/GenBank/DDBJ databases">
        <title>Synteny-based analysis reveals conserved mechanism for high triclosan tolerance in Pseudomonas, as well as instances of horizontal transfer.</title>
        <authorList>
            <person name="Mcfarland A.G."/>
            <person name="Bertucci H.K."/>
            <person name="Litmann E."/>
            <person name="Shen J."/>
            <person name="Huttenhower C."/>
            <person name="Hartmann E.M."/>
        </authorList>
    </citation>
    <scope>NUCLEOTIDE SEQUENCE [LARGE SCALE GENOMIC DNA]</scope>
    <source>
        <strain evidence="3 4">115A1</strain>
    </source>
</reference>
<feature type="compositionally biased region" description="Basic and acidic residues" evidence="1">
    <location>
        <begin position="33"/>
        <end position="46"/>
    </location>
</feature>
<feature type="region of interest" description="Disordered" evidence="1">
    <location>
        <begin position="33"/>
        <end position="102"/>
    </location>
</feature>
<accession>A0ABR5Z144</accession>
<dbReference type="Proteomes" id="UP000786387">
    <property type="component" value="Unassembled WGS sequence"/>
</dbReference>
<feature type="chain" id="PRO_5045281423" description="Copper resistance protein B" evidence="2">
    <location>
        <begin position="31"/>
        <end position="102"/>
    </location>
</feature>
<evidence type="ECO:0000313" key="3">
    <source>
        <dbReference type="EMBL" id="MBA1273896.1"/>
    </source>
</evidence>
<evidence type="ECO:0000256" key="2">
    <source>
        <dbReference type="SAM" id="SignalP"/>
    </source>
</evidence>
<keyword evidence="2" id="KW-0732">Signal</keyword>
<dbReference type="EMBL" id="JAAMRF010000005">
    <property type="protein sequence ID" value="MBA1273896.1"/>
    <property type="molecule type" value="Genomic_DNA"/>
</dbReference>
<gene>
    <name evidence="3" type="ORF">G7026_11045</name>
</gene>
<proteinExistence type="predicted"/>
<dbReference type="RefSeq" id="WP_181070830.1">
    <property type="nucleotide sequence ID" value="NZ_JAAMRF010000005.1"/>
</dbReference>
<sequence>MSNLLKRKALFGGVAVLSLIATLYVPTSMANQDHNEHVQHSAETHKGAGGKAAPASQEKTSQMKQMDHGAMDHGSMNHDGMDHKKMMGGHGGKAEAGSNHDH</sequence>
<evidence type="ECO:0008006" key="5">
    <source>
        <dbReference type="Google" id="ProtNLM"/>
    </source>
</evidence>
<comment type="caution">
    <text evidence="3">The sequence shown here is derived from an EMBL/GenBank/DDBJ whole genome shotgun (WGS) entry which is preliminary data.</text>
</comment>
<feature type="signal peptide" evidence="2">
    <location>
        <begin position="1"/>
        <end position="30"/>
    </location>
</feature>
<protein>
    <recommendedName>
        <fullName evidence="5">Copper resistance protein B</fullName>
    </recommendedName>
</protein>
<name>A0ABR5Z144_9GAMM</name>
<evidence type="ECO:0000256" key="1">
    <source>
        <dbReference type="SAM" id="MobiDB-lite"/>
    </source>
</evidence>